<dbReference type="InterPro" id="IPR006225">
    <property type="entry name" value="PsdUridine_synth_RluC/D"/>
</dbReference>
<dbReference type="Pfam" id="PF01479">
    <property type="entry name" value="S4"/>
    <property type="match status" value="1"/>
</dbReference>
<dbReference type="InterPro" id="IPR020103">
    <property type="entry name" value="PsdUridine_synth_cat_dom_sf"/>
</dbReference>
<feature type="active site" evidence="4">
    <location>
        <position position="169"/>
    </location>
</feature>
<evidence type="ECO:0000313" key="9">
    <source>
        <dbReference type="Proteomes" id="UP000242886"/>
    </source>
</evidence>
<dbReference type="InterPro" id="IPR006224">
    <property type="entry name" value="PsdUridine_synth_RluA-like_CS"/>
</dbReference>
<name>A0A7Z7HU69_9PROT</name>
<accession>A0A7Z7HU69</accession>
<dbReference type="PROSITE" id="PS01129">
    <property type="entry name" value="PSI_RLU"/>
    <property type="match status" value="1"/>
</dbReference>
<dbReference type="AlphaFoldDB" id="A0A7Z7HU69"/>
<dbReference type="OrthoDB" id="9785808at2"/>
<evidence type="ECO:0000259" key="7">
    <source>
        <dbReference type="SMART" id="SM00363"/>
    </source>
</evidence>
<dbReference type="EMBL" id="LT837803">
    <property type="protein sequence ID" value="SMB29147.1"/>
    <property type="molecule type" value="Genomic_DNA"/>
</dbReference>
<dbReference type="CDD" id="cd02869">
    <property type="entry name" value="PseudoU_synth_RluA_like"/>
    <property type="match status" value="1"/>
</dbReference>
<evidence type="ECO:0000313" key="8">
    <source>
        <dbReference type="EMBL" id="SMB29147.1"/>
    </source>
</evidence>
<feature type="domain" description="RNA-binding S4" evidence="7">
    <location>
        <begin position="45"/>
        <end position="113"/>
    </location>
</feature>
<dbReference type="InterPro" id="IPR050188">
    <property type="entry name" value="RluA_PseudoU_synthase"/>
</dbReference>
<comment type="function">
    <text evidence="6">Responsible for synthesis of pseudouridine from uracil.</text>
</comment>
<dbReference type="SMART" id="SM00363">
    <property type="entry name" value="S4"/>
    <property type="match status" value="1"/>
</dbReference>
<gene>
    <name evidence="8" type="primary">rluD</name>
    <name evidence="8" type="ORF">SDENCHOL_20769</name>
</gene>
<reference evidence="8" key="1">
    <citation type="submission" date="2017-03" db="EMBL/GenBank/DDBJ databases">
        <authorList>
            <consortium name="AG Boll"/>
        </authorList>
    </citation>
    <scope>NUCLEOTIDE SEQUENCE [LARGE SCALE GENOMIC DNA]</scope>
    <source>
        <strain evidence="8">Chol</strain>
    </source>
</reference>
<dbReference type="Gene3D" id="3.10.290.10">
    <property type="entry name" value="RNA-binding S4 domain"/>
    <property type="match status" value="1"/>
</dbReference>
<dbReference type="NCBIfam" id="NF008385">
    <property type="entry name" value="PRK11180.1"/>
    <property type="match status" value="1"/>
</dbReference>
<keyword evidence="8" id="KW-0456">Lyase</keyword>
<evidence type="ECO:0000256" key="2">
    <source>
        <dbReference type="ARBA" id="ARBA00023235"/>
    </source>
</evidence>
<dbReference type="InterPro" id="IPR002942">
    <property type="entry name" value="S4_RNA-bd"/>
</dbReference>
<comment type="similarity">
    <text evidence="1 6">Belongs to the pseudouridine synthase RluA family.</text>
</comment>
<dbReference type="Gene3D" id="3.30.2350.10">
    <property type="entry name" value="Pseudouridine synthase"/>
    <property type="match status" value="1"/>
</dbReference>
<protein>
    <recommendedName>
        <fullName evidence="6">Pseudouridine synthase</fullName>
        <ecNumber evidence="6">5.4.99.-</ecNumber>
    </recommendedName>
</protein>
<evidence type="ECO:0000256" key="1">
    <source>
        <dbReference type="ARBA" id="ARBA00010876"/>
    </source>
</evidence>
<dbReference type="GO" id="GO:0000455">
    <property type="term" value="P:enzyme-directed rRNA pseudouridine synthesis"/>
    <property type="evidence" value="ECO:0007669"/>
    <property type="project" value="UniProtKB-ARBA"/>
</dbReference>
<dbReference type="InterPro" id="IPR036986">
    <property type="entry name" value="S4_RNA-bd_sf"/>
</dbReference>
<dbReference type="GO" id="GO:0160140">
    <property type="term" value="F:23S rRNA pseudouridine(1911/1915/1917) synthase activity"/>
    <property type="evidence" value="ECO:0007669"/>
    <property type="project" value="UniProtKB-EC"/>
</dbReference>
<evidence type="ECO:0000256" key="6">
    <source>
        <dbReference type="RuleBase" id="RU362028"/>
    </source>
</evidence>
<dbReference type="CDD" id="cd00165">
    <property type="entry name" value="S4"/>
    <property type="match status" value="1"/>
</dbReference>
<keyword evidence="9" id="KW-1185">Reference proteome</keyword>
<dbReference type="PROSITE" id="PS50889">
    <property type="entry name" value="S4"/>
    <property type="match status" value="1"/>
</dbReference>
<dbReference type="PANTHER" id="PTHR21600">
    <property type="entry name" value="MITOCHONDRIAL RNA PSEUDOURIDINE SYNTHASE"/>
    <property type="match status" value="1"/>
</dbReference>
<evidence type="ECO:0000256" key="5">
    <source>
        <dbReference type="PROSITE-ProRule" id="PRU00182"/>
    </source>
</evidence>
<comment type="catalytic activity">
    <reaction evidence="6">
        <text>a uridine in RNA = a pseudouridine in RNA</text>
        <dbReference type="Rhea" id="RHEA:48348"/>
        <dbReference type="Rhea" id="RHEA-COMP:12068"/>
        <dbReference type="Rhea" id="RHEA-COMP:12069"/>
        <dbReference type="ChEBI" id="CHEBI:65314"/>
        <dbReference type="ChEBI" id="CHEBI:65315"/>
    </reaction>
</comment>
<keyword evidence="5" id="KW-0694">RNA-binding</keyword>
<dbReference type="Pfam" id="PF00849">
    <property type="entry name" value="PseudoU_synth_2"/>
    <property type="match status" value="1"/>
</dbReference>
<keyword evidence="2 6" id="KW-0413">Isomerase</keyword>
<dbReference type="SUPFAM" id="SSF55120">
    <property type="entry name" value="Pseudouridine synthase"/>
    <property type="match status" value="1"/>
</dbReference>
<dbReference type="GO" id="GO:0003723">
    <property type="term" value="F:RNA binding"/>
    <property type="evidence" value="ECO:0007669"/>
    <property type="project" value="UniProtKB-KW"/>
</dbReference>
<proteinExistence type="inferred from homology"/>
<evidence type="ECO:0000256" key="3">
    <source>
        <dbReference type="ARBA" id="ARBA00036882"/>
    </source>
</evidence>
<dbReference type="EC" id="5.4.99.-" evidence="6"/>
<dbReference type="SUPFAM" id="SSF55174">
    <property type="entry name" value="Alpha-L RNA-binding motif"/>
    <property type="match status" value="1"/>
</dbReference>
<dbReference type="NCBIfam" id="TIGR00005">
    <property type="entry name" value="rluA_subfam"/>
    <property type="match status" value="1"/>
</dbReference>
<comment type="catalytic activity">
    <reaction evidence="3">
        <text>uridine(1911/1915/1917) in 23S rRNA = pseudouridine(1911/1915/1917) in 23S rRNA</text>
        <dbReference type="Rhea" id="RHEA:42524"/>
        <dbReference type="Rhea" id="RHEA-COMP:10097"/>
        <dbReference type="Rhea" id="RHEA-COMP:10098"/>
        <dbReference type="ChEBI" id="CHEBI:65314"/>
        <dbReference type="ChEBI" id="CHEBI:65315"/>
        <dbReference type="EC" id="5.4.99.23"/>
    </reaction>
</comment>
<evidence type="ECO:0000256" key="4">
    <source>
        <dbReference type="PIRSR" id="PIRSR606225-1"/>
    </source>
</evidence>
<dbReference type="PANTHER" id="PTHR21600:SF44">
    <property type="entry name" value="RIBOSOMAL LARGE SUBUNIT PSEUDOURIDINE SYNTHASE D"/>
    <property type="match status" value="1"/>
</dbReference>
<organism evidence="8 9">
    <name type="scientific">Sterolibacterium denitrificans</name>
    <dbReference type="NCBI Taxonomy" id="157592"/>
    <lineage>
        <taxon>Bacteria</taxon>
        <taxon>Pseudomonadati</taxon>
        <taxon>Pseudomonadota</taxon>
        <taxon>Betaproteobacteria</taxon>
        <taxon>Nitrosomonadales</taxon>
        <taxon>Sterolibacteriaceae</taxon>
        <taxon>Sterolibacterium</taxon>
    </lineage>
</organism>
<dbReference type="Proteomes" id="UP000242886">
    <property type="component" value="Chromosome SDENCHOL"/>
</dbReference>
<dbReference type="InterPro" id="IPR006145">
    <property type="entry name" value="PsdUridine_synth_RsuA/RluA"/>
</dbReference>
<sequence>MNPTDYSASVPASSVSLHELVDGLEEDGGGIVGTRVQVSPEHAGLRLDQALARLLPQHSRSRLQGWLREGHVRIDGRVVTDAKHKVWGGECIELEDGLGADPRGLPAVAESIPLRIVHEDEEILVVDKPAGLVVHPGSGNWQGTLLNALLHHAPALAAIPRAGIVHRLDKETSGLLVVAKTLEAQTDLVRQLQARSVRRHYLALVHGVVAAERTGGTVDAPIGRHPTQRTRMAVVPLERHGKEARTHYLVRERFAAATLLECRLETGRTHQIRVHMMELGHPLVGDPVYLRGKRSGQPLFSAFPRQALHAWRLALRHPRTQLEMSWEAPLPEDFAALLGALRAQNDDREA</sequence>
<dbReference type="GO" id="GO:0016829">
    <property type="term" value="F:lyase activity"/>
    <property type="evidence" value="ECO:0007669"/>
    <property type="project" value="UniProtKB-KW"/>
</dbReference>